<evidence type="ECO:0000256" key="1">
    <source>
        <dbReference type="ARBA" id="ARBA00009437"/>
    </source>
</evidence>
<keyword evidence="3" id="KW-0238">DNA-binding</keyword>
<organism evidence="6 7">
    <name type="scientific">Minwuia thermotolerans</name>
    <dbReference type="NCBI Taxonomy" id="2056226"/>
    <lineage>
        <taxon>Bacteria</taxon>
        <taxon>Pseudomonadati</taxon>
        <taxon>Pseudomonadota</taxon>
        <taxon>Alphaproteobacteria</taxon>
        <taxon>Minwuiales</taxon>
        <taxon>Minwuiaceae</taxon>
        <taxon>Minwuia</taxon>
    </lineage>
</organism>
<evidence type="ECO:0000256" key="3">
    <source>
        <dbReference type="ARBA" id="ARBA00023125"/>
    </source>
</evidence>
<accession>A0A2M9FXB5</accession>
<comment type="similarity">
    <text evidence="1">Belongs to the LysR transcriptional regulatory family.</text>
</comment>
<evidence type="ECO:0000313" key="6">
    <source>
        <dbReference type="EMBL" id="PJK28108.1"/>
    </source>
</evidence>
<dbReference type="AlphaFoldDB" id="A0A2M9FXB5"/>
<name>A0A2M9FXB5_9PROT</name>
<evidence type="ECO:0000256" key="4">
    <source>
        <dbReference type="ARBA" id="ARBA00023163"/>
    </source>
</evidence>
<dbReference type="InterPro" id="IPR005119">
    <property type="entry name" value="LysR_subst-bd"/>
</dbReference>
<dbReference type="GO" id="GO:0003700">
    <property type="term" value="F:DNA-binding transcription factor activity"/>
    <property type="evidence" value="ECO:0007669"/>
    <property type="project" value="InterPro"/>
</dbReference>
<gene>
    <name evidence="6" type="ORF">CVT23_18930</name>
</gene>
<dbReference type="CDD" id="cd08432">
    <property type="entry name" value="PBP2_GcdR_TrpI_HvrB_AmpR_like"/>
    <property type="match status" value="1"/>
</dbReference>
<dbReference type="InterPro" id="IPR058163">
    <property type="entry name" value="LysR-type_TF_proteobact-type"/>
</dbReference>
<evidence type="ECO:0000256" key="2">
    <source>
        <dbReference type="ARBA" id="ARBA00023015"/>
    </source>
</evidence>
<proteinExistence type="inferred from homology"/>
<dbReference type="OrthoDB" id="9813056at2"/>
<comment type="caution">
    <text evidence="6">The sequence shown here is derived from an EMBL/GenBank/DDBJ whole genome shotgun (WGS) entry which is preliminary data.</text>
</comment>
<dbReference type="Gene3D" id="1.10.10.10">
    <property type="entry name" value="Winged helix-like DNA-binding domain superfamily/Winged helix DNA-binding domain"/>
    <property type="match status" value="1"/>
</dbReference>
<dbReference type="NCBIfam" id="NF008352">
    <property type="entry name" value="PRK11139.1"/>
    <property type="match status" value="1"/>
</dbReference>
<dbReference type="EMBL" id="PHIG01000048">
    <property type="protein sequence ID" value="PJK28108.1"/>
    <property type="molecule type" value="Genomic_DNA"/>
</dbReference>
<evidence type="ECO:0000259" key="5">
    <source>
        <dbReference type="PROSITE" id="PS50931"/>
    </source>
</evidence>
<evidence type="ECO:0000313" key="7">
    <source>
        <dbReference type="Proteomes" id="UP000229498"/>
    </source>
</evidence>
<dbReference type="FunFam" id="1.10.10.10:FF:000038">
    <property type="entry name" value="Glycine cleavage system transcriptional activator"/>
    <property type="match status" value="1"/>
</dbReference>
<dbReference type="Gene3D" id="3.40.190.10">
    <property type="entry name" value="Periplasmic binding protein-like II"/>
    <property type="match status" value="2"/>
</dbReference>
<dbReference type="PANTHER" id="PTHR30537:SF74">
    <property type="entry name" value="HTH-TYPE TRANSCRIPTIONAL REGULATOR TRPI"/>
    <property type="match status" value="1"/>
</dbReference>
<dbReference type="SUPFAM" id="SSF46785">
    <property type="entry name" value="Winged helix' DNA-binding domain"/>
    <property type="match status" value="1"/>
</dbReference>
<feature type="domain" description="HTH lysR-type" evidence="5">
    <location>
        <begin position="20"/>
        <end position="77"/>
    </location>
</feature>
<reference evidence="6 7" key="1">
    <citation type="submission" date="2017-11" db="EMBL/GenBank/DDBJ databases">
        <title>Draft genome sequence of Rhizobiales bacterium SY3-13.</title>
        <authorList>
            <person name="Sun C."/>
        </authorList>
    </citation>
    <scope>NUCLEOTIDE SEQUENCE [LARGE SCALE GENOMIC DNA]</scope>
    <source>
        <strain evidence="6 7">SY3-13</strain>
    </source>
</reference>
<dbReference type="GO" id="GO:0043565">
    <property type="term" value="F:sequence-specific DNA binding"/>
    <property type="evidence" value="ECO:0007669"/>
    <property type="project" value="TreeGrafter"/>
</dbReference>
<dbReference type="PROSITE" id="PS50931">
    <property type="entry name" value="HTH_LYSR"/>
    <property type="match status" value="1"/>
</dbReference>
<dbReference type="Pfam" id="PF00126">
    <property type="entry name" value="HTH_1"/>
    <property type="match status" value="1"/>
</dbReference>
<protein>
    <submittedName>
        <fullName evidence="6">Transcriptional regulator</fullName>
    </submittedName>
</protein>
<dbReference type="InterPro" id="IPR036388">
    <property type="entry name" value="WH-like_DNA-bd_sf"/>
</dbReference>
<sequence length="318" mass="35998">MHLALHVAIAKETEVPRRLPPLNALRAFEAAARHLSFARAADELHLTPSAISHQIKSLEDQVRVKLFQRSGRKVTLTDAGARYYPALRQAFDRMNEATEELKQSDVLGSLTINVLPTFAIRWLVPQLSDFQRRHPEIEVRITTNVETIDFNRSEADAAVRFGSDNWPGLTARLLMTEEIVPVCSPKLLEKGPPLRTPADLKHYQLLHDVNRPDTWRRWLLAVGETSIDPDRGLKLETTNLAVQGAIQGLGIVPANPSLVKPELEAGTLIEPFAYHLPVENGYYLVYPTGREQRPRLKAFEDWLIEMAQRFNTEVISRI</sequence>
<dbReference type="InterPro" id="IPR036390">
    <property type="entry name" value="WH_DNA-bd_sf"/>
</dbReference>
<dbReference type="Proteomes" id="UP000229498">
    <property type="component" value="Unassembled WGS sequence"/>
</dbReference>
<keyword evidence="4" id="KW-0804">Transcription</keyword>
<dbReference type="GO" id="GO:0006351">
    <property type="term" value="P:DNA-templated transcription"/>
    <property type="evidence" value="ECO:0007669"/>
    <property type="project" value="TreeGrafter"/>
</dbReference>
<keyword evidence="2" id="KW-0805">Transcription regulation</keyword>
<dbReference type="PANTHER" id="PTHR30537">
    <property type="entry name" value="HTH-TYPE TRANSCRIPTIONAL REGULATOR"/>
    <property type="match status" value="1"/>
</dbReference>
<keyword evidence="7" id="KW-1185">Reference proteome</keyword>
<dbReference type="Pfam" id="PF03466">
    <property type="entry name" value="LysR_substrate"/>
    <property type="match status" value="1"/>
</dbReference>
<dbReference type="SUPFAM" id="SSF53850">
    <property type="entry name" value="Periplasmic binding protein-like II"/>
    <property type="match status" value="1"/>
</dbReference>
<dbReference type="InterPro" id="IPR000847">
    <property type="entry name" value="LysR_HTH_N"/>
</dbReference>
<dbReference type="PRINTS" id="PR00039">
    <property type="entry name" value="HTHLYSR"/>
</dbReference>